<organism evidence="2 3">
    <name type="scientific">Eiseniibacteriota bacterium</name>
    <dbReference type="NCBI Taxonomy" id="2212470"/>
    <lineage>
        <taxon>Bacteria</taxon>
        <taxon>Candidatus Eiseniibacteriota</taxon>
    </lineage>
</organism>
<reference evidence="2" key="1">
    <citation type="submission" date="2020-04" db="EMBL/GenBank/DDBJ databases">
        <authorList>
            <person name="Zhang T."/>
        </authorList>
    </citation>
    <scope>NUCLEOTIDE SEQUENCE</scope>
    <source>
        <strain evidence="2">HKST-UBA01</strain>
    </source>
</reference>
<feature type="chain" id="PRO_5037499581" description="Porin family protein" evidence="1">
    <location>
        <begin position="24"/>
        <end position="243"/>
    </location>
</feature>
<comment type="caution">
    <text evidence="2">The sequence shown here is derived from an EMBL/GenBank/DDBJ whole genome shotgun (WGS) entry which is preliminary data.</text>
</comment>
<reference evidence="2" key="2">
    <citation type="journal article" date="2021" name="Microbiome">
        <title>Successional dynamics and alternative stable states in a saline activated sludge microbial community over 9 years.</title>
        <authorList>
            <person name="Wang Y."/>
            <person name="Ye J."/>
            <person name="Ju F."/>
            <person name="Liu L."/>
            <person name="Boyd J.A."/>
            <person name="Deng Y."/>
            <person name="Parks D.H."/>
            <person name="Jiang X."/>
            <person name="Yin X."/>
            <person name="Woodcroft B.J."/>
            <person name="Tyson G.W."/>
            <person name="Hugenholtz P."/>
            <person name="Polz M.F."/>
            <person name="Zhang T."/>
        </authorList>
    </citation>
    <scope>NUCLEOTIDE SEQUENCE</scope>
    <source>
        <strain evidence="2">HKST-UBA01</strain>
    </source>
</reference>
<gene>
    <name evidence="2" type="ORF">KC729_04950</name>
</gene>
<name>A0A956LZC6_UNCEI</name>
<protein>
    <recommendedName>
        <fullName evidence="4">Porin family protein</fullName>
    </recommendedName>
</protein>
<evidence type="ECO:0000256" key="1">
    <source>
        <dbReference type="SAM" id="SignalP"/>
    </source>
</evidence>
<feature type="signal peptide" evidence="1">
    <location>
        <begin position="1"/>
        <end position="23"/>
    </location>
</feature>
<proteinExistence type="predicted"/>
<sequence>MLGKRAWPLVLLFLAGLPRFAPAQSSPSDIFVNEDAEEEEVFEPLRGFTGYGMTMGVIRLHGGEVTKGAKVRPVLQGDFRYRFSDRWIGKGEFGFGWNGFDARADTVLAVTYGTLGALREFRDVVGLTLRAGVGLGMYRWNYKNGGKSVRDPVTQRFYRGFVPGGYVGLEGEHRLTRHVTYTLAFQEHVIMTGADRYQSLFNEDIAAWTARLGVHYHFSPYEGIIWERKVNRKISLTSGRADK</sequence>
<keyword evidence="1" id="KW-0732">Signal</keyword>
<dbReference type="EMBL" id="JAGQHR010000097">
    <property type="protein sequence ID" value="MCA9727010.1"/>
    <property type="molecule type" value="Genomic_DNA"/>
</dbReference>
<dbReference type="Proteomes" id="UP000697710">
    <property type="component" value="Unassembled WGS sequence"/>
</dbReference>
<evidence type="ECO:0000313" key="2">
    <source>
        <dbReference type="EMBL" id="MCA9727010.1"/>
    </source>
</evidence>
<evidence type="ECO:0000313" key="3">
    <source>
        <dbReference type="Proteomes" id="UP000697710"/>
    </source>
</evidence>
<evidence type="ECO:0008006" key="4">
    <source>
        <dbReference type="Google" id="ProtNLM"/>
    </source>
</evidence>
<accession>A0A956LZC6</accession>
<dbReference type="AlphaFoldDB" id="A0A956LZC6"/>